<feature type="compositionally biased region" description="Basic residues" evidence="1">
    <location>
        <begin position="8"/>
        <end position="26"/>
    </location>
</feature>
<evidence type="ECO:0000313" key="2">
    <source>
        <dbReference type="EMBL" id="MCL7026296.1"/>
    </source>
</evidence>
<dbReference type="SUPFAM" id="SSF46689">
    <property type="entry name" value="Homeodomain-like"/>
    <property type="match status" value="1"/>
</dbReference>
<gene>
    <name evidence="2" type="ORF">MKW94_011827</name>
</gene>
<comment type="caution">
    <text evidence="2">The sequence shown here is derived from an EMBL/GenBank/DDBJ whole genome shotgun (WGS) entry which is preliminary data.</text>
</comment>
<organism evidence="2 3">
    <name type="scientific">Papaver nudicaule</name>
    <name type="common">Iceland poppy</name>
    <dbReference type="NCBI Taxonomy" id="74823"/>
    <lineage>
        <taxon>Eukaryota</taxon>
        <taxon>Viridiplantae</taxon>
        <taxon>Streptophyta</taxon>
        <taxon>Embryophyta</taxon>
        <taxon>Tracheophyta</taxon>
        <taxon>Spermatophyta</taxon>
        <taxon>Magnoliopsida</taxon>
        <taxon>Ranunculales</taxon>
        <taxon>Papaveraceae</taxon>
        <taxon>Papaveroideae</taxon>
        <taxon>Papaver</taxon>
    </lineage>
</organism>
<name>A0AA41RX89_PAPNU</name>
<proteinExistence type="predicted"/>
<protein>
    <recommendedName>
        <fullName evidence="4">Myb-like domain-containing protein</fullName>
    </recommendedName>
</protein>
<reference evidence="2" key="1">
    <citation type="submission" date="2022-03" db="EMBL/GenBank/DDBJ databases">
        <title>A functionally conserved STORR gene fusion in Papaver species that diverged 16.8 million years ago.</title>
        <authorList>
            <person name="Catania T."/>
        </authorList>
    </citation>
    <scope>NUCLEOTIDE SEQUENCE</scope>
    <source>
        <strain evidence="2">S-191538</strain>
    </source>
</reference>
<dbReference type="AlphaFoldDB" id="A0AA41RX89"/>
<feature type="region of interest" description="Disordered" evidence="1">
    <location>
        <begin position="1"/>
        <end position="100"/>
    </location>
</feature>
<accession>A0AA41RX89</accession>
<feature type="compositionally biased region" description="Basic residues" evidence="1">
    <location>
        <begin position="82"/>
        <end position="94"/>
    </location>
</feature>
<dbReference type="Gene3D" id="1.10.10.60">
    <property type="entry name" value="Homeodomain-like"/>
    <property type="match status" value="1"/>
</dbReference>
<dbReference type="Proteomes" id="UP001177140">
    <property type="component" value="Unassembled WGS sequence"/>
</dbReference>
<keyword evidence="3" id="KW-1185">Reference proteome</keyword>
<evidence type="ECO:0008006" key="4">
    <source>
        <dbReference type="Google" id="ProtNLM"/>
    </source>
</evidence>
<dbReference type="EMBL" id="JAJJMA010054855">
    <property type="protein sequence ID" value="MCL7026296.1"/>
    <property type="molecule type" value="Genomic_DNA"/>
</dbReference>
<sequence>MPNTAAKNARKYKRESKKLYKKRRWEIKKDRRAQEAAAAAGDVPIGHREEENGAAAAAAEVVHREEENRAAAAAEVPVTPAVHRRTRTSSRKERRPPQKWTREEVATLKALLIKHTGSFKVFGPWETILGEGKNVFKDCRTGGDLRDKFLNVLPQWLMEEQEALEHANGV</sequence>
<dbReference type="InterPro" id="IPR009057">
    <property type="entry name" value="Homeodomain-like_sf"/>
</dbReference>
<evidence type="ECO:0000256" key="1">
    <source>
        <dbReference type="SAM" id="MobiDB-lite"/>
    </source>
</evidence>
<evidence type="ECO:0000313" key="3">
    <source>
        <dbReference type="Proteomes" id="UP001177140"/>
    </source>
</evidence>